<comment type="caution">
    <text evidence="1">The sequence shown here is derived from an EMBL/GenBank/DDBJ whole genome shotgun (WGS) entry which is preliminary data.</text>
</comment>
<dbReference type="EMBL" id="AWWV01012536">
    <property type="protein sequence ID" value="OMO66316.1"/>
    <property type="molecule type" value="Genomic_DNA"/>
</dbReference>
<evidence type="ECO:0000313" key="1">
    <source>
        <dbReference type="EMBL" id="OMO66316.1"/>
    </source>
</evidence>
<reference evidence="1 2" key="1">
    <citation type="submission" date="2013-09" db="EMBL/GenBank/DDBJ databases">
        <title>Corchorus capsularis genome sequencing.</title>
        <authorList>
            <person name="Alam M."/>
            <person name="Haque M.S."/>
            <person name="Islam M.S."/>
            <person name="Emdad E.M."/>
            <person name="Islam M.M."/>
            <person name="Ahmed B."/>
            <person name="Halim A."/>
            <person name="Hossen Q.M.M."/>
            <person name="Hossain M.Z."/>
            <person name="Ahmed R."/>
            <person name="Khan M.M."/>
            <person name="Islam R."/>
            <person name="Rashid M.M."/>
            <person name="Khan S.A."/>
            <person name="Rahman M.S."/>
            <person name="Alam M."/>
        </authorList>
    </citation>
    <scope>NUCLEOTIDE SEQUENCE [LARGE SCALE GENOMIC DNA]</scope>
    <source>
        <strain evidence="2">cv. CVL-1</strain>
        <tissue evidence="1">Whole seedling</tissue>
    </source>
</reference>
<dbReference type="AlphaFoldDB" id="A0A1R3H7V3"/>
<gene>
    <name evidence="1" type="ORF">CCACVL1_21213</name>
</gene>
<name>A0A1R3H7V3_COCAP</name>
<sequence length="33" mass="3617">MGLLPPSTDMSWRGLLYKHHPAGQQLPTITVNG</sequence>
<evidence type="ECO:0000313" key="2">
    <source>
        <dbReference type="Proteomes" id="UP000188268"/>
    </source>
</evidence>
<keyword evidence="2" id="KW-1185">Reference proteome</keyword>
<proteinExistence type="predicted"/>
<accession>A0A1R3H7V3</accession>
<dbReference type="Proteomes" id="UP000188268">
    <property type="component" value="Unassembled WGS sequence"/>
</dbReference>
<organism evidence="1 2">
    <name type="scientific">Corchorus capsularis</name>
    <name type="common">Jute</name>
    <dbReference type="NCBI Taxonomy" id="210143"/>
    <lineage>
        <taxon>Eukaryota</taxon>
        <taxon>Viridiplantae</taxon>
        <taxon>Streptophyta</taxon>
        <taxon>Embryophyta</taxon>
        <taxon>Tracheophyta</taxon>
        <taxon>Spermatophyta</taxon>
        <taxon>Magnoliopsida</taxon>
        <taxon>eudicotyledons</taxon>
        <taxon>Gunneridae</taxon>
        <taxon>Pentapetalae</taxon>
        <taxon>rosids</taxon>
        <taxon>malvids</taxon>
        <taxon>Malvales</taxon>
        <taxon>Malvaceae</taxon>
        <taxon>Grewioideae</taxon>
        <taxon>Apeibeae</taxon>
        <taxon>Corchorus</taxon>
    </lineage>
</organism>
<dbReference type="Gramene" id="OMO66316">
    <property type="protein sequence ID" value="OMO66316"/>
    <property type="gene ID" value="CCACVL1_21213"/>
</dbReference>
<protein>
    <submittedName>
        <fullName evidence="1">Uncharacterized protein</fullName>
    </submittedName>
</protein>